<feature type="region of interest" description="Disordered" evidence="1">
    <location>
        <begin position="14"/>
        <end position="34"/>
    </location>
</feature>
<feature type="compositionally biased region" description="Basic and acidic residues" evidence="1">
    <location>
        <begin position="94"/>
        <end position="106"/>
    </location>
</feature>
<organism evidence="2 3">
    <name type="scientific">Cymbomonas tetramitiformis</name>
    <dbReference type="NCBI Taxonomy" id="36881"/>
    <lineage>
        <taxon>Eukaryota</taxon>
        <taxon>Viridiplantae</taxon>
        <taxon>Chlorophyta</taxon>
        <taxon>Pyramimonadophyceae</taxon>
        <taxon>Pyramimonadales</taxon>
        <taxon>Pyramimonadaceae</taxon>
        <taxon>Cymbomonas</taxon>
    </lineage>
</organism>
<feature type="compositionally biased region" description="Polar residues" evidence="1">
    <location>
        <begin position="14"/>
        <end position="30"/>
    </location>
</feature>
<dbReference type="Proteomes" id="UP001190700">
    <property type="component" value="Unassembled WGS sequence"/>
</dbReference>
<proteinExistence type="predicted"/>
<name>A0AAE0KR86_9CHLO</name>
<dbReference type="AlphaFoldDB" id="A0AAE0KR86"/>
<feature type="non-terminal residue" evidence="2">
    <location>
        <position position="1"/>
    </location>
</feature>
<accession>A0AAE0KR86</accession>
<comment type="caution">
    <text evidence="2">The sequence shown here is derived from an EMBL/GenBank/DDBJ whole genome shotgun (WGS) entry which is preliminary data.</text>
</comment>
<keyword evidence="3" id="KW-1185">Reference proteome</keyword>
<reference evidence="2 3" key="1">
    <citation type="journal article" date="2015" name="Genome Biol. Evol.">
        <title>Comparative Genomics of a Bacterivorous Green Alga Reveals Evolutionary Causalities and Consequences of Phago-Mixotrophic Mode of Nutrition.</title>
        <authorList>
            <person name="Burns J.A."/>
            <person name="Paasch A."/>
            <person name="Narechania A."/>
            <person name="Kim E."/>
        </authorList>
    </citation>
    <scope>NUCLEOTIDE SEQUENCE [LARGE SCALE GENOMIC DNA]</scope>
    <source>
        <strain evidence="2 3">PLY_AMNH</strain>
    </source>
</reference>
<sequence>VDAALQALDILASQPKQNSNTPAMGVSNSCAVPPVASSAEPLANLQGAQAVAVQAAEQRGSGKRAAAPPGHGLFAEENSAGKEDPSMASPAAEAGKEQQEAGKKDPSMASPAATGTRNKQELSRLVKEDCGLQNRHEAYLGRSSSPAQVALLLLLIKTCSTFRGLLHLLRTLVRISGMTS</sequence>
<dbReference type="EMBL" id="LGRX02020407">
    <property type="protein sequence ID" value="KAK3257525.1"/>
    <property type="molecule type" value="Genomic_DNA"/>
</dbReference>
<protein>
    <submittedName>
        <fullName evidence="2">Uncharacterized protein</fullName>
    </submittedName>
</protein>
<evidence type="ECO:0000313" key="3">
    <source>
        <dbReference type="Proteomes" id="UP001190700"/>
    </source>
</evidence>
<gene>
    <name evidence="2" type="ORF">CYMTET_33391</name>
</gene>
<evidence type="ECO:0000256" key="1">
    <source>
        <dbReference type="SAM" id="MobiDB-lite"/>
    </source>
</evidence>
<evidence type="ECO:0000313" key="2">
    <source>
        <dbReference type="EMBL" id="KAK3257525.1"/>
    </source>
</evidence>
<feature type="region of interest" description="Disordered" evidence="1">
    <location>
        <begin position="55"/>
        <end position="122"/>
    </location>
</feature>